<keyword evidence="6" id="KW-1185">Reference proteome</keyword>
<dbReference type="CDD" id="cd00009">
    <property type="entry name" value="AAA"/>
    <property type="match status" value="3"/>
</dbReference>
<dbReference type="InterPro" id="IPR000641">
    <property type="entry name" value="CbxX/CfxQ"/>
</dbReference>
<evidence type="ECO:0000256" key="2">
    <source>
        <dbReference type="ARBA" id="ARBA00022741"/>
    </source>
</evidence>
<evidence type="ECO:0000256" key="3">
    <source>
        <dbReference type="ARBA" id="ARBA00022840"/>
    </source>
</evidence>
<comment type="similarity">
    <text evidence="1">Belongs to the CbxX/CfxQ family.</text>
</comment>
<dbReference type="Proteomes" id="UP000600247">
    <property type="component" value="Unassembled WGS sequence"/>
</dbReference>
<dbReference type="Gene3D" id="1.10.8.60">
    <property type="match status" value="3"/>
</dbReference>
<feature type="domain" description="AAA+ ATPase" evidence="4">
    <location>
        <begin position="424"/>
        <end position="560"/>
    </location>
</feature>
<feature type="domain" description="AAA+ ATPase" evidence="4">
    <location>
        <begin position="973"/>
        <end position="1089"/>
    </location>
</feature>
<feature type="domain" description="AAA+ ATPase" evidence="4">
    <location>
        <begin position="695"/>
        <end position="835"/>
    </location>
</feature>
<accession>A0A917GZD8</accession>
<dbReference type="Gene3D" id="3.40.50.300">
    <property type="entry name" value="P-loop containing nucleotide triphosphate hydrolases"/>
    <property type="match status" value="4"/>
</dbReference>
<dbReference type="GO" id="GO:0016887">
    <property type="term" value="F:ATP hydrolysis activity"/>
    <property type="evidence" value="ECO:0007669"/>
    <property type="project" value="InterPro"/>
</dbReference>
<protein>
    <recommendedName>
        <fullName evidence="4">AAA+ ATPase domain-containing protein</fullName>
    </recommendedName>
</protein>
<dbReference type="Pfam" id="PF00004">
    <property type="entry name" value="AAA"/>
    <property type="match status" value="3"/>
</dbReference>
<dbReference type="Pfam" id="PF17866">
    <property type="entry name" value="AAA_lid_6"/>
    <property type="match status" value="3"/>
</dbReference>
<dbReference type="InterPro" id="IPR003593">
    <property type="entry name" value="AAA+_ATPase"/>
</dbReference>
<keyword evidence="3" id="KW-0067">ATP-binding</keyword>
<organism evidence="5 6">
    <name type="scientific">Paenibacillus radicis</name>
    <name type="common">ex Gao et al. 2016</name>
    <dbReference type="NCBI Taxonomy" id="1737354"/>
    <lineage>
        <taxon>Bacteria</taxon>
        <taxon>Bacillati</taxon>
        <taxon>Bacillota</taxon>
        <taxon>Bacilli</taxon>
        <taxon>Bacillales</taxon>
        <taxon>Paenibacillaceae</taxon>
        <taxon>Paenibacillus</taxon>
    </lineage>
</organism>
<dbReference type="EMBL" id="BMHY01000002">
    <property type="protein sequence ID" value="GGG61623.1"/>
    <property type="molecule type" value="Genomic_DNA"/>
</dbReference>
<evidence type="ECO:0000313" key="6">
    <source>
        <dbReference type="Proteomes" id="UP000600247"/>
    </source>
</evidence>
<dbReference type="PANTHER" id="PTHR43392">
    <property type="entry name" value="AAA-TYPE ATPASE FAMILY PROTEIN / ANKYRIN REPEAT FAMILY PROTEIN"/>
    <property type="match status" value="1"/>
</dbReference>
<evidence type="ECO:0000259" key="4">
    <source>
        <dbReference type="SMART" id="SM00382"/>
    </source>
</evidence>
<evidence type="ECO:0000256" key="1">
    <source>
        <dbReference type="ARBA" id="ARBA00010378"/>
    </source>
</evidence>
<dbReference type="InterPro" id="IPR027417">
    <property type="entry name" value="P-loop_NTPase"/>
</dbReference>
<dbReference type="AlphaFoldDB" id="A0A917GZD8"/>
<dbReference type="InterPro" id="IPR050773">
    <property type="entry name" value="CbxX/CfxQ_RuBisCO_ESX"/>
</dbReference>
<evidence type="ECO:0000313" key="5">
    <source>
        <dbReference type="EMBL" id="GGG61623.1"/>
    </source>
</evidence>
<gene>
    <name evidence="5" type="ORF">GCM10010918_13960</name>
</gene>
<keyword evidence="2" id="KW-0547">Nucleotide-binding</keyword>
<dbReference type="InterPro" id="IPR003959">
    <property type="entry name" value="ATPase_AAA_core"/>
</dbReference>
<dbReference type="InterPro" id="IPR041627">
    <property type="entry name" value="AAA_lid_6"/>
</dbReference>
<dbReference type="SMART" id="SM00382">
    <property type="entry name" value="AAA"/>
    <property type="match status" value="4"/>
</dbReference>
<proteinExistence type="inferred from homology"/>
<dbReference type="SUPFAM" id="SSF52540">
    <property type="entry name" value="P-loop containing nucleoside triphosphate hydrolases"/>
    <property type="match status" value="4"/>
</dbReference>
<name>A0A917GZD8_9BACL</name>
<reference evidence="5 6" key="1">
    <citation type="journal article" date="2014" name="Int. J. Syst. Evol. Microbiol.">
        <title>Complete genome sequence of Corynebacterium casei LMG S-19264T (=DSM 44701T), isolated from a smear-ripened cheese.</title>
        <authorList>
            <consortium name="US DOE Joint Genome Institute (JGI-PGF)"/>
            <person name="Walter F."/>
            <person name="Albersmeier A."/>
            <person name="Kalinowski J."/>
            <person name="Ruckert C."/>
        </authorList>
    </citation>
    <scope>NUCLEOTIDE SEQUENCE [LARGE SCALE GENOMIC DNA]</scope>
    <source>
        <strain evidence="5 6">CGMCC 1.15286</strain>
    </source>
</reference>
<dbReference type="FunFam" id="3.40.50.300:FF:000216">
    <property type="entry name" value="Type VII secretion ATPase EccA"/>
    <property type="match status" value="3"/>
</dbReference>
<dbReference type="GO" id="GO:0005524">
    <property type="term" value="F:ATP binding"/>
    <property type="evidence" value="ECO:0007669"/>
    <property type="project" value="UniProtKB-KW"/>
</dbReference>
<sequence>MRHKLKKALHIIDFLIPEIQLVKMVKQEGFIAPPETSEYMEWQAQMQQASSYPNAGSFATGQPQYNGQVDGTKDLSTKELDQLFQETEKEINRKILGQQPFVKDLVASYKQGYLTSSSAAARNVILLAGAAGTGKKTALEQLVLEMSLRGLGSSSDVIDIDLSRYEEDEISGNFIEDMSEAFQESEGTVLFRNVKEADGAIINLLGQLVREGSFRTKEGIRVSAEGYYLIFYLDEPVNRQEAQGIIPPALTNKIPSSLLQGIRAIAISSPLDSKEMVHIASIMLDEAVAVLASDMQTRIAIDSEVYETLAGIGTENRTFGETVQQWIDKELIPVISSLWARNDIRRGDKLEIRVSNGVFSVGTRFNTFPIKAVSFVRQESIEDILNELNALTGLESVKKFVHELMETVQVNKLRARGGENAVAMALHMVFTGNPGTGKTTVARLVGRILKALGLLSQGQLIEVSRQDLVGQYVGSTAPRTMAKVTEALGGVLFIDEAYTLARQEHDTFGLEAIDTIVKAMEDHRDNLVVIIAGYTQEIEVFLRSNPGLRSRFPFIVEFPDYSAQDMLEIMLRISKANHFRIDQEAHDGLIELFEQRQIPGRNDSGNGRLVRNLFEEAVRKQSTRIGGTLANGGGDLQLLIRDDFGIGKKEAFNIENELAAIVGLDKVKTFVRTLEKQLIVDRRRKEAGIHVDTGQMINMVFSGNPGTGKTTMARLLAGMLRSMGYLKTGHLIEVDRSDLVGEYVGSTANKTKLVVESALGGVLFIDEAYALAQDGVQGGGFGKEAIDTLVRLIELHKNNLVVILAGYTEDMQRFIQVNPGMSSRFPLQIEFPDYSAEDMQRIASIMVKARGFTMAADVDKLLLTYFNEKQIPGKKDGGNGRLVRNTLEEALRRQAERLADQPDVGKDRLNELTASDFGIASALEAASGRDNSLNALDSIVGLTSVKEFVRSLSAQIEVAKRREQMGLPKASAQSLHMIFKGNPGTGKTTIARILAQRFKELGVIKMDTLVETDRSGLVAGYVGQTALKTREVIERALGGVLFVDEAYALAEGDQFGQEAIDTLVKAMDDYRDRLIVILAGYDNDMEKFLNRNAGLRSRFPNNITFEDYSGEEMLQIAYMQVKAQGYVLTNEAVDKLRSILESYQGDITAGNGRLVRNLVEKAIRGHALRISQHVNVTAEDLSTITPEDFER</sequence>
<dbReference type="PRINTS" id="PR00819">
    <property type="entry name" value="CBXCFQXSUPER"/>
</dbReference>
<feature type="domain" description="AAA+ ATPase" evidence="4">
    <location>
        <begin position="121"/>
        <end position="294"/>
    </location>
</feature>
<comment type="caution">
    <text evidence="5">The sequence shown here is derived from an EMBL/GenBank/DDBJ whole genome shotgun (WGS) entry which is preliminary data.</text>
</comment>
<dbReference type="RefSeq" id="WP_188888211.1">
    <property type="nucleotide sequence ID" value="NZ_BMHY01000002.1"/>
</dbReference>
<dbReference type="PANTHER" id="PTHR43392:SF2">
    <property type="entry name" value="AAA-TYPE ATPASE FAMILY PROTEIN _ ANKYRIN REPEAT FAMILY PROTEIN"/>
    <property type="match status" value="1"/>
</dbReference>